<dbReference type="Pfam" id="PF01047">
    <property type="entry name" value="MarR"/>
    <property type="match status" value="1"/>
</dbReference>
<reference evidence="5 6" key="1">
    <citation type="submission" date="2021-10" db="EMBL/GenBank/DDBJ databases">
        <title>Draft genome of Aestuariibacter halophilus JC2043.</title>
        <authorList>
            <person name="Emsley S.A."/>
            <person name="Pfannmuller K.M."/>
            <person name="Ushijima B."/>
            <person name="Saw J.H."/>
            <person name="Videau P."/>
        </authorList>
    </citation>
    <scope>NUCLEOTIDE SEQUENCE [LARGE SCALE GENOMIC DNA]</scope>
    <source>
        <strain evidence="5 6">JC2043</strain>
    </source>
</reference>
<dbReference type="Gene3D" id="1.10.10.10">
    <property type="entry name" value="Winged helix-like DNA-binding domain superfamily/Winged helix DNA-binding domain"/>
    <property type="match status" value="1"/>
</dbReference>
<dbReference type="InterPro" id="IPR036388">
    <property type="entry name" value="WH-like_DNA-bd_sf"/>
</dbReference>
<evidence type="ECO:0000313" key="5">
    <source>
        <dbReference type="EMBL" id="MCC2617595.1"/>
    </source>
</evidence>
<evidence type="ECO:0000313" key="6">
    <source>
        <dbReference type="Proteomes" id="UP001520878"/>
    </source>
</evidence>
<keyword evidence="6" id="KW-1185">Reference proteome</keyword>
<dbReference type="EMBL" id="JAJEWP010000005">
    <property type="protein sequence ID" value="MCC2617595.1"/>
    <property type="molecule type" value="Genomic_DNA"/>
</dbReference>
<sequence length="159" mass="17787">MLVSLRRVIRAIDLHSKQLSKETGLTAPQMIVLQEIGAHDGVMVKDLAKLINLSSATVTSILDRLEARGYAVRLRSNHDKRKVDLHLTPEGRAAIKDAPTPLQSHFIRRFEALQEWEQTQLLSTMQRIAEMMDASEIDAAPVLDVGTLAQHSWAENSSR</sequence>
<gene>
    <name evidence="5" type="ORF">LJ739_15180</name>
</gene>
<comment type="caution">
    <text evidence="5">The sequence shown here is derived from an EMBL/GenBank/DDBJ whole genome shotgun (WGS) entry which is preliminary data.</text>
</comment>
<dbReference type="SUPFAM" id="SSF46785">
    <property type="entry name" value="Winged helix' DNA-binding domain"/>
    <property type="match status" value="1"/>
</dbReference>
<protein>
    <submittedName>
        <fullName evidence="5">MarR family transcriptional regulator</fullName>
    </submittedName>
</protein>
<dbReference type="PANTHER" id="PTHR42756">
    <property type="entry name" value="TRANSCRIPTIONAL REGULATOR, MARR"/>
    <property type="match status" value="1"/>
</dbReference>
<evidence type="ECO:0000259" key="4">
    <source>
        <dbReference type="PROSITE" id="PS50995"/>
    </source>
</evidence>
<dbReference type="SMART" id="SM00347">
    <property type="entry name" value="HTH_MARR"/>
    <property type="match status" value="1"/>
</dbReference>
<keyword evidence="1" id="KW-0805">Transcription regulation</keyword>
<organism evidence="5 6">
    <name type="scientific">Fluctibacter halophilus</name>
    <dbReference type="NCBI Taxonomy" id="226011"/>
    <lineage>
        <taxon>Bacteria</taxon>
        <taxon>Pseudomonadati</taxon>
        <taxon>Pseudomonadota</taxon>
        <taxon>Gammaproteobacteria</taxon>
        <taxon>Alteromonadales</taxon>
        <taxon>Alteromonadaceae</taxon>
        <taxon>Fluctibacter</taxon>
    </lineage>
</organism>
<accession>A0ABS8GCN7</accession>
<keyword evidence="2" id="KW-0238">DNA-binding</keyword>
<evidence type="ECO:0000256" key="1">
    <source>
        <dbReference type="ARBA" id="ARBA00023015"/>
    </source>
</evidence>
<dbReference type="InterPro" id="IPR000835">
    <property type="entry name" value="HTH_MarR-typ"/>
</dbReference>
<feature type="domain" description="HTH marR-type" evidence="4">
    <location>
        <begin position="1"/>
        <end position="130"/>
    </location>
</feature>
<evidence type="ECO:0000256" key="3">
    <source>
        <dbReference type="ARBA" id="ARBA00023163"/>
    </source>
</evidence>
<name>A0ABS8GCN7_9ALTE</name>
<dbReference type="PANTHER" id="PTHR42756:SF1">
    <property type="entry name" value="TRANSCRIPTIONAL REPRESSOR OF EMRAB OPERON"/>
    <property type="match status" value="1"/>
</dbReference>
<keyword evidence="3" id="KW-0804">Transcription</keyword>
<dbReference type="PROSITE" id="PS50995">
    <property type="entry name" value="HTH_MARR_2"/>
    <property type="match status" value="1"/>
</dbReference>
<dbReference type="InterPro" id="IPR036390">
    <property type="entry name" value="WH_DNA-bd_sf"/>
</dbReference>
<dbReference type="Proteomes" id="UP001520878">
    <property type="component" value="Unassembled WGS sequence"/>
</dbReference>
<proteinExistence type="predicted"/>
<evidence type="ECO:0000256" key="2">
    <source>
        <dbReference type="ARBA" id="ARBA00023125"/>
    </source>
</evidence>
<dbReference type="PRINTS" id="PR00598">
    <property type="entry name" value="HTHMARR"/>
</dbReference>